<evidence type="ECO:0008006" key="5">
    <source>
        <dbReference type="Google" id="ProtNLM"/>
    </source>
</evidence>
<evidence type="ECO:0000256" key="2">
    <source>
        <dbReference type="SAM" id="SignalP"/>
    </source>
</evidence>
<feature type="chain" id="PRO_5042178034" description="Secreted protein" evidence="2">
    <location>
        <begin position="20"/>
        <end position="113"/>
    </location>
</feature>
<reference evidence="3" key="1">
    <citation type="journal article" date="2023" name="Science">
        <title>Genome structures resolve the early diversification of teleost fishes.</title>
        <authorList>
            <person name="Parey E."/>
            <person name="Louis A."/>
            <person name="Montfort J."/>
            <person name="Bouchez O."/>
            <person name="Roques C."/>
            <person name="Iampietro C."/>
            <person name="Lluch J."/>
            <person name="Castinel A."/>
            <person name="Donnadieu C."/>
            <person name="Desvignes T."/>
            <person name="Floi Bucao C."/>
            <person name="Jouanno E."/>
            <person name="Wen M."/>
            <person name="Mejri S."/>
            <person name="Dirks R."/>
            <person name="Jansen H."/>
            <person name="Henkel C."/>
            <person name="Chen W.J."/>
            <person name="Zahm M."/>
            <person name="Cabau C."/>
            <person name="Klopp C."/>
            <person name="Thompson A.W."/>
            <person name="Robinson-Rechavi M."/>
            <person name="Braasch I."/>
            <person name="Lecointre G."/>
            <person name="Bobe J."/>
            <person name="Postlethwait J.H."/>
            <person name="Berthelot C."/>
            <person name="Roest Crollius H."/>
            <person name="Guiguen Y."/>
        </authorList>
    </citation>
    <scope>NUCLEOTIDE SEQUENCE</scope>
    <source>
        <strain evidence="3">NC1722</strain>
    </source>
</reference>
<feature type="compositionally biased region" description="Basic and acidic residues" evidence="1">
    <location>
        <begin position="64"/>
        <end position="82"/>
    </location>
</feature>
<evidence type="ECO:0000313" key="4">
    <source>
        <dbReference type="Proteomes" id="UP001221898"/>
    </source>
</evidence>
<name>A0AAD7S3T1_9TELE</name>
<dbReference type="Proteomes" id="UP001221898">
    <property type="component" value="Unassembled WGS sequence"/>
</dbReference>
<gene>
    <name evidence="3" type="ORF">AAFF_G00031880</name>
</gene>
<evidence type="ECO:0000313" key="3">
    <source>
        <dbReference type="EMBL" id="KAJ8395454.1"/>
    </source>
</evidence>
<feature type="region of interest" description="Disordered" evidence="1">
    <location>
        <begin position="53"/>
        <end position="84"/>
    </location>
</feature>
<sequence length="113" mass="12042">MFLSLTLALGCPLQRASLAAVVVMDTFTAGYSGSPLVSLLLLCGSRARRYASCPYGGPGYGPPRRCERDRSPARSPRTETHRGAQWLSSLATPPACIIDALLHKLPLPLGSEC</sequence>
<dbReference type="AlphaFoldDB" id="A0AAD7S3T1"/>
<protein>
    <recommendedName>
        <fullName evidence="5">Secreted protein</fullName>
    </recommendedName>
</protein>
<organism evidence="3 4">
    <name type="scientific">Aldrovandia affinis</name>
    <dbReference type="NCBI Taxonomy" id="143900"/>
    <lineage>
        <taxon>Eukaryota</taxon>
        <taxon>Metazoa</taxon>
        <taxon>Chordata</taxon>
        <taxon>Craniata</taxon>
        <taxon>Vertebrata</taxon>
        <taxon>Euteleostomi</taxon>
        <taxon>Actinopterygii</taxon>
        <taxon>Neopterygii</taxon>
        <taxon>Teleostei</taxon>
        <taxon>Notacanthiformes</taxon>
        <taxon>Halosauridae</taxon>
        <taxon>Aldrovandia</taxon>
    </lineage>
</organism>
<accession>A0AAD7S3T1</accession>
<feature type="signal peptide" evidence="2">
    <location>
        <begin position="1"/>
        <end position="19"/>
    </location>
</feature>
<keyword evidence="2" id="KW-0732">Signal</keyword>
<keyword evidence="4" id="KW-1185">Reference proteome</keyword>
<dbReference type="EMBL" id="JAINUG010000116">
    <property type="protein sequence ID" value="KAJ8395454.1"/>
    <property type="molecule type" value="Genomic_DNA"/>
</dbReference>
<comment type="caution">
    <text evidence="3">The sequence shown here is derived from an EMBL/GenBank/DDBJ whole genome shotgun (WGS) entry which is preliminary data.</text>
</comment>
<proteinExistence type="predicted"/>
<evidence type="ECO:0000256" key="1">
    <source>
        <dbReference type="SAM" id="MobiDB-lite"/>
    </source>
</evidence>